<feature type="domain" description="DUF1612" evidence="2">
    <location>
        <begin position="189"/>
        <end position="314"/>
    </location>
</feature>
<feature type="compositionally biased region" description="Low complexity" evidence="1">
    <location>
        <begin position="124"/>
        <end position="142"/>
    </location>
</feature>
<dbReference type="InterPro" id="IPR021068">
    <property type="entry name" value="HTH_DNA-bd"/>
</dbReference>
<dbReference type="InterPro" id="IPR048017">
    <property type="entry name" value="Y4cF-like"/>
</dbReference>
<dbReference type="AlphaFoldDB" id="A0A7W6GKG1"/>
<gene>
    <name evidence="4" type="ORF">GGQ64_003521</name>
</gene>
<name>A0A7W6GKG1_9HYPH</name>
<evidence type="ECO:0000313" key="4">
    <source>
        <dbReference type="EMBL" id="MBB3978287.1"/>
    </source>
</evidence>
<evidence type="ECO:0000313" key="5">
    <source>
        <dbReference type="Proteomes" id="UP000574761"/>
    </source>
</evidence>
<keyword evidence="5" id="KW-1185">Reference proteome</keyword>
<dbReference type="NCBIfam" id="NF040876">
    <property type="entry name" value="RHE_PE00001_fam"/>
    <property type="match status" value="1"/>
</dbReference>
<accession>A0A7W6GKG1</accession>
<dbReference type="Pfam" id="PF11972">
    <property type="entry name" value="HTH_13"/>
    <property type="match status" value="1"/>
</dbReference>
<comment type="caution">
    <text evidence="4">The sequence shown here is derived from an EMBL/GenBank/DDBJ whole genome shotgun (WGS) entry which is preliminary data.</text>
</comment>
<dbReference type="EMBL" id="JACIEE010000007">
    <property type="protein sequence ID" value="MBB3978287.1"/>
    <property type="molecule type" value="Genomic_DNA"/>
</dbReference>
<organism evidence="4 5">
    <name type="scientific">Mycoplana azooxidifex</name>
    <dbReference type="NCBI Taxonomy" id="1636188"/>
    <lineage>
        <taxon>Bacteria</taxon>
        <taxon>Pseudomonadati</taxon>
        <taxon>Pseudomonadota</taxon>
        <taxon>Alphaproteobacteria</taxon>
        <taxon>Hyphomicrobiales</taxon>
        <taxon>Rhizobiaceae</taxon>
        <taxon>Mycoplana</taxon>
    </lineage>
</organism>
<feature type="region of interest" description="Disordered" evidence="1">
    <location>
        <begin position="113"/>
        <end position="150"/>
    </location>
</feature>
<evidence type="ECO:0000259" key="2">
    <source>
        <dbReference type="Pfam" id="PF07756"/>
    </source>
</evidence>
<dbReference type="Pfam" id="PF07756">
    <property type="entry name" value="DUF1612"/>
    <property type="match status" value="1"/>
</dbReference>
<dbReference type="Proteomes" id="UP000574761">
    <property type="component" value="Unassembled WGS sequence"/>
</dbReference>
<sequence length="376" mass="41200">MRYETGKLDLSALLLPCCRAGEALARLDERVLRSTIRGGFLERQDFHDAAASLWVDGELVHVEDLVLHDARMDVRTPTHELTIAHSVLRARRQIFDQPPLWALSAPGLARLRGRGQEPASAHMPDAGGPVPSGPAAPVDAASEQPDEVAEAGSGMDFAEIDALIARSSAILDGVASPPARKAASERDPLVYDADWDEEDRLSEWRLVVQDTAGLPPVLRAALLLDAWNTLQVLQHIPWLGRQLVAAFLRQEGPAVSHLAAVNAGLRSVPRERRHARDRLSRLTAILEAFELGAAQGLKTHDRLVLARLQLERRLVKKRAHSRLPQLVDLVIARPVVSAGIIARELGVTIQGALGLASELQLREITGRERFRAWSIL</sequence>
<dbReference type="InterPro" id="IPR011670">
    <property type="entry name" value="DUF1612"/>
</dbReference>
<evidence type="ECO:0000259" key="3">
    <source>
        <dbReference type="Pfam" id="PF11972"/>
    </source>
</evidence>
<evidence type="ECO:0008006" key="6">
    <source>
        <dbReference type="Google" id="ProtNLM"/>
    </source>
</evidence>
<dbReference type="RefSeq" id="WP_183806556.1">
    <property type="nucleotide sequence ID" value="NZ_JACIEE010000007.1"/>
</dbReference>
<reference evidence="4 5" key="1">
    <citation type="submission" date="2020-08" db="EMBL/GenBank/DDBJ databases">
        <title>Genomic Encyclopedia of Type Strains, Phase IV (KMG-IV): sequencing the most valuable type-strain genomes for metagenomic binning, comparative biology and taxonomic classification.</title>
        <authorList>
            <person name="Goeker M."/>
        </authorList>
    </citation>
    <scope>NUCLEOTIDE SEQUENCE [LARGE SCALE GENOMIC DNA]</scope>
    <source>
        <strain evidence="4 5">DSM 100211</strain>
    </source>
</reference>
<proteinExistence type="predicted"/>
<feature type="domain" description="HTH DNA binding" evidence="3">
    <location>
        <begin position="323"/>
        <end position="376"/>
    </location>
</feature>
<protein>
    <recommendedName>
        <fullName evidence="6">DUF1612 domain-containing protein</fullName>
    </recommendedName>
</protein>
<evidence type="ECO:0000256" key="1">
    <source>
        <dbReference type="SAM" id="MobiDB-lite"/>
    </source>
</evidence>